<sequence>MLNPKKPASPATGGELYCPNGCGQKYRSKCNLNRHLRYGCELIGRKSSGFGRYVLTADDGNLICPNDICGRRFKSERCLNHHLKNQCGIRGFKCDHCDRVFDRKSNCKRHMKDVHKVPNNVDAGINYFLCPRNCGRRYKHKFNLNVHLKYECGVPKQFKCGICEKAFALKGAHKKHMMKDFYVCPNHCGRHYKTKHSLKRHLDYECGVPKKFKCEICKRAFSQRAHQKVHMLNVHKVLV</sequence>
<dbReference type="PROSITE" id="PS50157">
    <property type="entry name" value="ZINC_FINGER_C2H2_2"/>
    <property type="match status" value="4"/>
</dbReference>
<evidence type="ECO:0000313" key="10">
    <source>
        <dbReference type="Proteomes" id="UP001367676"/>
    </source>
</evidence>
<evidence type="ECO:0000256" key="4">
    <source>
        <dbReference type="ARBA" id="ARBA00022771"/>
    </source>
</evidence>
<keyword evidence="2" id="KW-0479">Metal-binding</keyword>
<dbReference type="Gene3D" id="3.30.160.60">
    <property type="entry name" value="Classic Zinc Finger"/>
    <property type="match status" value="3"/>
</dbReference>
<keyword evidence="4 7" id="KW-0863">Zinc-finger</keyword>
<accession>A0AAN9T510</accession>
<keyword evidence="10" id="KW-1185">Reference proteome</keyword>
<dbReference type="GO" id="GO:0005634">
    <property type="term" value="C:nucleus"/>
    <property type="evidence" value="ECO:0007669"/>
    <property type="project" value="UniProtKB-SubCell"/>
</dbReference>
<proteinExistence type="predicted"/>
<dbReference type="InterPro" id="IPR036236">
    <property type="entry name" value="Znf_C2H2_sf"/>
</dbReference>
<dbReference type="SMART" id="SM00355">
    <property type="entry name" value="ZnF_C2H2"/>
    <property type="match status" value="7"/>
</dbReference>
<dbReference type="SUPFAM" id="SSF57667">
    <property type="entry name" value="beta-beta-alpha zinc fingers"/>
    <property type="match status" value="3"/>
</dbReference>
<evidence type="ECO:0000256" key="1">
    <source>
        <dbReference type="ARBA" id="ARBA00004123"/>
    </source>
</evidence>
<dbReference type="PANTHER" id="PTHR24406">
    <property type="entry name" value="TRANSCRIPTIONAL REPRESSOR CTCFL-RELATED"/>
    <property type="match status" value="1"/>
</dbReference>
<feature type="domain" description="C2H2-type" evidence="8">
    <location>
        <begin position="128"/>
        <end position="156"/>
    </location>
</feature>
<dbReference type="InterPro" id="IPR050888">
    <property type="entry name" value="ZnF_C2H2-type_TF"/>
</dbReference>
<dbReference type="Proteomes" id="UP001367676">
    <property type="component" value="Unassembled WGS sequence"/>
</dbReference>
<comment type="subcellular location">
    <subcellularLocation>
        <location evidence="1">Nucleus</location>
    </subcellularLocation>
</comment>
<dbReference type="PROSITE" id="PS00028">
    <property type="entry name" value="ZINC_FINGER_C2H2_1"/>
    <property type="match status" value="2"/>
</dbReference>
<name>A0AAN9T510_9HEMI</name>
<evidence type="ECO:0000256" key="3">
    <source>
        <dbReference type="ARBA" id="ARBA00022737"/>
    </source>
</evidence>
<dbReference type="GO" id="GO:0008270">
    <property type="term" value="F:zinc ion binding"/>
    <property type="evidence" value="ECO:0007669"/>
    <property type="project" value="UniProtKB-KW"/>
</dbReference>
<gene>
    <name evidence="9" type="ORF">V9T40_010896</name>
</gene>
<evidence type="ECO:0000256" key="5">
    <source>
        <dbReference type="ARBA" id="ARBA00022833"/>
    </source>
</evidence>
<protein>
    <recommendedName>
        <fullName evidence="8">C2H2-type domain-containing protein</fullName>
    </recommendedName>
</protein>
<feature type="domain" description="C2H2-type" evidence="8">
    <location>
        <begin position="212"/>
        <end position="235"/>
    </location>
</feature>
<keyword evidence="3" id="KW-0677">Repeat</keyword>
<dbReference type="InterPro" id="IPR013087">
    <property type="entry name" value="Znf_C2H2_type"/>
</dbReference>
<keyword evidence="5" id="KW-0862">Zinc</keyword>
<dbReference type="EMBL" id="JBBCAQ010000037">
    <property type="protein sequence ID" value="KAK7573705.1"/>
    <property type="molecule type" value="Genomic_DNA"/>
</dbReference>
<evidence type="ECO:0000256" key="7">
    <source>
        <dbReference type="PROSITE-ProRule" id="PRU00042"/>
    </source>
</evidence>
<feature type="domain" description="C2H2-type" evidence="8">
    <location>
        <begin position="92"/>
        <end position="120"/>
    </location>
</feature>
<reference evidence="9 10" key="1">
    <citation type="submission" date="2024-03" db="EMBL/GenBank/DDBJ databases">
        <title>Adaptation during the transition from Ophiocordyceps entomopathogen to insect associate is accompanied by gene loss and intensified selection.</title>
        <authorList>
            <person name="Ward C.M."/>
            <person name="Onetto C.A."/>
            <person name="Borneman A.R."/>
        </authorList>
    </citation>
    <scope>NUCLEOTIDE SEQUENCE [LARGE SCALE GENOMIC DNA]</scope>
    <source>
        <strain evidence="9">AWRI1</strain>
        <tissue evidence="9">Single Adult Female</tissue>
    </source>
</reference>
<feature type="domain" description="C2H2-type" evidence="8">
    <location>
        <begin position="182"/>
        <end position="210"/>
    </location>
</feature>
<comment type="caution">
    <text evidence="9">The sequence shown here is derived from an EMBL/GenBank/DDBJ whole genome shotgun (WGS) entry which is preliminary data.</text>
</comment>
<evidence type="ECO:0000313" key="9">
    <source>
        <dbReference type="EMBL" id="KAK7573705.1"/>
    </source>
</evidence>
<organism evidence="9 10">
    <name type="scientific">Parthenolecanium corni</name>
    <dbReference type="NCBI Taxonomy" id="536013"/>
    <lineage>
        <taxon>Eukaryota</taxon>
        <taxon>Metazoa</taxon>
        <taxon>Ecdysozoa</taxon>
        <taxon>Arthropoda</taxon>
        <taxon>Hexapoda</taxon>
        <taxon>Insecta</taxon>
        <taxon>Pterygota</taxon>
        <taxon>Neoptera</taxon>
        <taxon>Paraneoptera</taxon>
        <taxon>Hemiptera</taxon>
        <taxon>Sternorrhyncha</taxon>
        <taxon>Coccoidea</taxon>
        <taxon>Coccidae</taxon>
        <taxon>Parthenolecanium</taxon>
    </lineage>
</organism>
<keyword evidence="6" id="KW-0539">Nucleus</keyword>
<evidence type="ECO:0000256" key="6">
    <source>
        <dbReference type="ARBA" id="ARBA00023242"/>
    </source>
</evidence>
<evidence type="ECO:0000259" key="8">
    <source>
        <dbReference type="PROSITE" id="PS50157"/>
    </source>
</evidence>
<evidence type="ECO:0000256" key="2">
    <source>
        <dbReference type="ARBA" id="ARBA00022723"/>
    </source>
</evidence>
<dbReference type="AlphaFoldDB" id="A0AAN9T510"/>
<dbReference type="Pfam" id="PF00096">
    <property type="entry name" value="zf-C2H2"/>
    <property type="match status" value="5"/>
</dbReference>